<sequence>MNHVYHPLSEKRDDDGQFSFMHRSFLEFFLAKHLYQAFKNKEGIKKCLNTTRFDRKVIFFLYLLDQQNCVIPSLQDILTAAYEKNISENALQILYWLARFECDMEDTISDVQKMQTMTDKLFPSKMRLKKASLQEINLEAADLKQADLSQADLSQANLIHAIIQKANLKNTILKEAKLDQIELKNVETGKIKNVLRNRLLKNTKTYGPMRKNLKTILN</sequence>
<accession>A0A1V1PEI5</accession>
<comment type="caution">
    <text evidence="1">The sequence shown here is derived from an EMBL/GenBank/DDBJ whole genome shotgun (WGS) entry which is preliminary data.</text>
</comment>
<protein>
    <recommendedName>
        <fullName evidence="3">Pentapeptide repeat-containing protein</fullName>
    </recommendedName>
</protein>
<dbReference type="SUPFAM" id="SSF141571">
    <property type="entry name" value="Pentapeptide repeat-like"/>
    <property type="match status" value="1"/>
</dbReference>
<gene>
    <name evidence="1" type="ORF">OMM_01070</name>
</gene>
<dbReference type="AlphaFoldDB" id="A0A1V1PEI5"/>
<evidence type="ECO:0000313" key="2">
    <source>
        <dbReference type="Proteomes" id="UP000189670"/>
    </source>
</evidence>
<name>A0A1V1PEI5_9BACT</name>
<evidence type="ECO:0000313" key="1">
    <source>
        <dbReference type="EMBL" id="ETR73287.1"/>
    </source>
</evidence>
<reference evidence="2" key="1">
    <citation type="submission" date="2012-11" db="EMBL/GenBank/DDBJ databases">
        <authorList>
            <person name="Lucero-Rivera Y.E."/>
            <person name="Tovar-Ramirez D."/>
        </authorList>
    </citation>
    <scope>NUCLEOTIDE SEQUENCE [LARGE SCALE GENOMIC DNA]</scope>
    <source>
        <strain evidence="2">Araruama</strain>
    </source>
</reference>
<dbReference type="Gene3D" id="2.160.20.80">
    <property type="entry name" value="E3 ubiquitin-protein ligase SopA"/>
    <property type="match status" value="1"/>
</dbReference>
<dbReference type="EMBL" id="ATBP01000074">
    <property type="protein sequence ID" value="ETR73287.1"/>
    <property type="molecule type" value="Genomic_DNA"/>
</dbReference>
<dbReference type="InterPro" id="IPR001646">
    <property type="entry name" value="5peptide_repeat"/>
</dbReference>
<dbReference type="Pfam" id="PF00805">
    <property type="entry name" value="Pentapeptide"/>
    <property type="match status" value="1"/>
</dbReference>
<evidence type="ECO:0008006" key="3">
    <source>
        <dbReference type="Google" id="ProtNLM"/>
    </source>
</evidence>
<proteinExistence type="predicted"/>
<dbReference type="Proteomes" id="UP000189670">
    <property type="component" value="Unassembled WGS sequence"/>
</dbReference>
<organism evidence="1 2">
    <name type="scientific">Candidatus Magnetoglobus multicellularis str. Araruama</name>
    <dbReference type="NCBI Taxonomy" id="890399"/>
    <lineage>
        <taxon>Bacteria</taxon>
        <taxon>Pseudomonadati</taxon>
        <taxon>Thermodesulfobacteriota</taxon>
        <taxon>Desulfobacteria</taxon>
        <taxon>Desulfobacterales</taxon>
        <taxon>Desulfobacteraceae</taxon>
        <taxon>Candidatus Magnetoglobus</taxon>
    </lineage>
</organism>